<evidence type="ECO:0000256" key="7">
    <source>
        <dbReference type="ARBA" id="ARBA00023136"/>
    </source>
</evidence>
<organism evidence="9 10">
    <name type="scientific">Pseudotabrizicola sediminis</name>
    <dbReference type="NCBI Taxonomy" id="2486418"/>
    <lineage>
        <taxon>Bacteria</taxon>
        <taxon>Pseudomonadati</taxon>
        <taxon>Pseudomonadota</taxon>
        <taxon>Alphaproteobacteria</taxon>
        <taxon>Rhodobacterales</taxon>
        <taxon>Paracoccaceae</taxon>
        <taxon>Pseudotabrizicola</taxon>
    </lineage>
</organism>
<accession>A0ABY2KHG6</accession>
<sequence>MTPTPDPPVLNVVNLRTELVFGAHRVEVVRDVSFSVMRGETLGIVGESGSGKSMTALSIMQVLPRPIGRIHSGEIWLDGRNLVGLSEDQMTTVRGREIGMILQDPHTSLNPVYTVGNQLVEALRLNRTAESRTLKKRAIALLKRVNVADAERRFHAYPHQMSGGMKQRVVGAISLAGAPKVIIADEPTTALDVTIQLQYLQLLEDIQRDTGTAIVFITHDLGIVARLCHRLVVMYAGRIVEEGTVADVFDAPSHPYTTALLNSVPHVDRKVDRLYAIAGQPPTLNEIGEGCSFAPRCPHADDLCRTTRPPRDPGKSGSTDHFASCWKLRDIA</sequence>
<evidence type="ECO:0000313" key="9">
    <source>
        <dbReference type="EMBL" id="TGD41736.1"/>
    </source>
</evidence>
<name>A0ABY2KHG6_9RHOB</name>
<dbReference type="Pfam" id="PF08352">
    <property type="entry name" value="oligo_HPY"/>
    <property type="match status" value="1"/>
</dbReference>
<keyword evidence="7" id="KW-0472">Membrane</keyword>
<comment type="caution">
    <text evidence="9">The sequence shown here is derived from an EMBL/GenBank/DDBJ whole genome shotgun (WGS) entry which is preliminary data.</text>
</comment>
<dbReference type="Pfam" id="PF00005">
    <property type="entry name" value="ABC_tran"/>
    <property type="match status" value="1"/>
</dbReference>
<evidence type="ECO:0000256" key="2">
    <source>
        <dbReference type="ARBA" id="ARBA00005417"/>
    </source>
</evidence>
<dbReference type="InterPro" id="IPR013563">
    <property type="entry name" value="Oligopep_ABC_C"/>
</dbReference>
<keyword evidence="4" id="KW-1003">Cell membrane</keyword>
<dbReference type="SUPFAM" id="SSF52540">
    <property type="entry name" value="P-loop containing nucleoside triphosphate hydrolases"/>
    <property type="match status" value="1"/>
</dbReference>
<evidence type="ECO:0000256" key="4">
    <source>
        <dbReference type="ARBA" id="ARBA00022475"/>
    </source>
</evidence>
<evidence type="ECO:0000256" key="6">
    <source>
        <dbReference type="ARBA" id="ARBA00022840"/>
    </source>
</evidence>
<dbReference type="NCBIfam" id="TIGR01727">
    <property type="entry name" value="oligo_HPY"/>
    <property type="match status" value="1"/>
</dbReference>
<evidence type="ECO:0000256" key="5">
    <source>
        <dbReference type="ARBA" id="ARBA00022741"/>
    </source>
</evidence>
<protein>
    <submittedName>
        <fullName evidence="9">ABC transporter ATP-binding protein</fullName>
    </submittedName>
</protein>
<keyword evidence="10" id="KW-1185">Reference proteome</keyword>
<dbReference type="PANTHER" id="PTHR43297:SF2">
    <property type="entry name" value="DIPEPTIDE TRANSPORT ATP-BINDING PROTEIN DPPD"/>
    <property type="match status" value="1"/>
</dbReference>
<dbReference type="PANTHER" id="PTHR43297">
    <property type="entry name" value="OLIGOPEPTIDE TRANSPORT ATP-BINDING PROTEIN APPD"/>
    <property type="match status" value="1"/>
</dbReference>
<dbReference type="RefSeq" id="WP_135433403.1">
    <property type="nucleotide sequence ID" value="NZ_RPEM01000015.1"/>
</dbReference>
<dbReference type="InterPro" id="IPR027417">
    <property type="entry name" value="P-loop_NTPase"/>
</dbReference>
<evidence type="ECO:0000259" key="8">
    <source>
        <dbReference type="PROSITE" id="PS50893"/>
    </source>
</evidence>
<keyword evidence="5" id="KW-0547">Nucleotide-binding</keyword>
<dbReference type="SMART" id="SM00382">
    <property type="entry name" value="AAA"/>
    <property type="match status" value="1"/>
</dbReference>
<dbReference type="GO" id="GO:0005524">
    <property type="term" value="F:ATP binding"/>
    <property type="evidence" value="ECO:0007669"/>
    <property type="project" value="UniProtKB-KW"/>
</dbReference>
<dbReference type="InterPro" id="IPR003593">
    <property type="entry name" value="AAA+_ATPase"/>
</dbReference>
<dbReference type="Gene3D" id="3.40.50.300">
    <property type="entry name" value="P-loop containing nucleotide triphosphate hydrolases"/>
    <property type="match status" value="1"/>
</dbReference>
<gene>
    <name evidence="9" type="ORF">EEB11_17070</name>
</gene>
<dbReference type="EMBL" id="RPEM01000015">
    <property type="protein sequence ID" value="TGD41736.1"/>
    <property type="molecule type" value="Genomic_DNA"/>
</dbReference>
<feature type="domain" description="ABC transporter" evidence="8">
    <location>
        <begin position="10"/>
        <end position="261"/>
    </location>
</feature>
<evidence type="ECO:0000256" key="3">
    <source>
        <dbReference type="ARBA" id="ARBA00022448"/>
    </source>
</evidence>
<keyword evidence="6 9" id="KW-0067">ATP-binding</keyword>
<comment type="subcellular location">
    <subcellularLocation>
        <location evidence="1">Cell inner membrane</location>
        <topology evidence="1">Peripheral membrane protein</topology>
    </subcellularLocation>
</comment>
<dbReference type="Proteomes" id="UP000297741">
    <property type="component" value="Unassembled WGS sequence"/>
</dbReference>
<reference evidence="9 10" key="1">
    <citation type="submission" date="2018-11" db="EMBL/GenBank/DDBJ databases">
        <title>Tabrizicola sp. isolated from sediment of alpine lake.</title>
        <authorList>
            <person name="Liu Z."/>
        </authorList>
    </citation>
    <scope>NUCLEOTIDE SEQUENCE [LARGE SCALE GENOMIC DNA]</scope>
    <source>
        <strain evidence="9 10">DRYC-M-16</strain>
    </source>
</reference>
<evidence type="ECO:0000313" key="10">
    <source>
        <dbReference type="Proteomes" id="UP000297741"/>
    </source>
</evidence>
<dbReference type="CDD" id="cd03257">
    <property type="entry name" value="ABC_NikE_OppD_transporters"/>
    <property type="match status" value="1"/>
</dbReference>
<evidence type="ECO:0000256" key="1">
    <source>
        <dbReference type="ARBA" id="ARBA00004417"/>
    </source>
</evidence>
<comment type="similarity">
    <text evidence="2">Belongs to the ABC transporter superfamily.</text>
</comment>
<dbReference type="PROSITE" id="PS50893">
    <property type="entry name" value="ABC_TRANSPORTER_2"/>
    <property type="match status" value="1"/>
</dbReference>
<dbReference type="InterPro" id="IPR003439">
    <property type="entry name" value="ABC_transporter-like_ATP-bd"/>
</dbReference>
<keyword evidence="3" id="KW-0813">Transport</keyword>
<dbReference type="InterPro" id="IPR050388">
    <property type="entry name" value="ABC_Ni/Peptide_Import"/>
</dbReference>
<proteinExistence type="inferred from homology"/>